<reference evidence="2 3" key="1">
    <citation type="submission" date="2020-03" db="EMBL/GenBank/DDBJ databases">
        <title>WGS of actinomycetes isolated from Thailand.</title>
        <authorList>
            <person name="Thawai C."/>
        </authorList>
    </citation>
    <scope>NUCLEOTIDE SEQUENCE [LARGE SCALE GENOMIC DNA]</scope>
    <source>
        <strain evidence="2 3">PRB2-1</strain>
    </source>
</reference>
<dbReference type="InterPro" id="IPR006674">
    <property type="entry name" value="HD_domain"/>
</dbReference>
<evidence type="ECO:0000313" key="3">
    <source>
        <dbReference type="Proteomes" id="UP000734511"/>
    </source>
</evidence>
<protein>
    <submittedName>
        <fullName evidence="2">HD domain-containing protein</fullName>
    </submittedName>
</protein>
<evidence type="ECO:0000313" key="2">
    <source>
        <dbReference type="EMBL" id="NJP44480.1"/>
    </source>
</evidence>
<dbReference type="Pfam" id="PF01966">
    <property type="entry name" value="HD"/>
    <property type="match status" value="1"/>
</dbReference>
<proteinExistence type="predicted"/>
<dbReference type="SUPFAM" id="SSF109604">
    <property type="entry name" value="HD-domain/PDEase-like"/>
    <property type="match status" value="1"/>
</dbReference>
<gene>
    <name evidence="2" type="ORF">HCN08_13900</name>
</gene>
<name>A0ABX0ZKV3_9ACTN</name>
<comment type="caution">
    <text evidence="2">The sequence shown here is derived from an EMBL/GenBank/DDBJ whole genome shotgun (WGS) entry which is preliminary data.</text>
</comment>
<keyword evidence="3" id="KW-1185">Reference proteome</keyword>
<dbReference type="Proteomes" id="UP000734511">
    <property type="component" value="Unassembled WGS sequence"/>
</dbReference>
<dbReference type="CDD" id="cd00077">
    <property type="entry name" value="HDc"/>
    <property type="match status" value="1"/>
</dbReference>
<sequence>MHDDMVEWASRLAQAELFASLPRRWVHSQGVAARASALTCVVGRDSGLLRAAAVLHDVGYAPRLAIDAEGAVVGAQRPQQAGDDGGLVAEAAVVVGLGEQAEEGPLGRQGHRGQGLRGEGFGLDGAYPCHASAPRLRGGQR</sequence>
<organism evidence="2 3">
    <name type="scientific">Actinacidiphila epipremni</name>
    <dbReference type="NCBI Taxonomy" id="2053013"/>
    <lineage>
        <taxon>Bacteria</taxon>
        <taxon>Bacillati</taxon>
        <taxon>Actinomycetota</taxon>
        <taxon>Actinomycetes</taxon>
        <taxon>Kitasatosporales</taxon>
        <taxon>Streptomycetaceae</taxon>
        <taxon>Actinacidiphila</taxon>
    </lineage>
</organism>
<accession>A0ABX0ZKV3</accession>
<feature type="domain" description="HD" evidence="1">
    <location>
        <begin position="25"/>
        <end position="62"/>
    </location>
</feature>
<dbReference type="InterPro" id="IPR003607">
    <property type="entry name" value="HD/PDEase_dom"/>
</dbReference>
<dbReference type="EMBL" id="JAATEJ010000009">
    <property type="protein sequence ID" value="NJP44480.1"/>
    <property type="molecule type" value="Genomic_DNA"/>
</dbReference>
<evidence type="ECO:0000259" key="1">
    <source>
        <dbReference type="Pfam" id="PF01966"/>
    </source>
</evidence>